<feature type="site" description="Important for beta-aspartyl-AMP intermediate formation" evidence="10">
    <location>
        <position position="381"/>
    </location>
</feature>
<dbReference type="EMBL" id="QNRK01000028">
    <property type="protein sequence ID" value="RBP07341.1"/>
    <property type="molecule type" value="Genomic_DNA"/>
</dbReference>
<proteinExistence type="inferred from homology"/>
<reference evidence="12 13" key="1">
    <citation type="submission" date="2018-06" db="EMBL/GenBank/DDBJ databases">
        <title>Genomic Encyclopedia of Type Strains, Phase IV (KMG-IV): sequencing the most valuable type-strain genomes for metagenomic binning, comparative biology and taxonomic classification.</title>
        <authorList>
            <person name="Goeker M."/>
        </authorList>
    </citation>
    <scope>NUCLEOTIDE SEQUENCE [LARGE SCALE GENOMIC DNA]</scope>
    <source>
        <strain evidence="12 13">DSM 24875</strain>
    </source>
</reference>
<comment type="pathway">
    <text evidence="1">Amino-acid biosynthesis; L-asparagine biosynthesis; L-asparagine from L-aspartate (L-Gln route): step 1/1.</text>
</comment>
<dbReference type="PANTHER" id="PTHR43284">
    <property type="entry name" value="ASPARAGINE SYNTHETASE (GLUTAMINE-HYDROLYZING)"/>
    <property type="match status" value="1"/>
</dbReference>
<dbReference type="SUPFAM" id="SSF52402">
    <property type="entry name" value="Adenine nucleotide alpha hydrolases-like"/>
    <property type="match status" value="1"/>
</dbReference>
<evidence type="ECO:0000256" key="5">
    <source>
        <dbReference type="ARBA" id="ARBA00022840"/>
    </source>
</evidence>
<keyword evidence="5 9" id="KW-0067">ATP-binding</keyword>
<dbReference type="Gene3D" id="3.40.50.620">
    <property type="entry name" value="HUPs"/>
    <property type="match status" value="1"/>
</dbReference>
<keyword evidence="4 9" id="KW-0547">Nucleotide-binding</keyword>
<evidence type="ECO:0000313" key="13">
    <source>
        <dbReference type="Proteomes" id="UP000253529"/>
    </source>
</evidence>
<evidence type="ECO:0000256" key="4">
    <source>
        <dbReference type="ARBA" id="ARBA00022741"/>
    </source>
</evidence>
<dbReference type="InterPro" id="IPR051786">
    <property type="entry name" value="ASN_synthetase/amidase"/>
</dbReference>
<keyword evidence="8" id="KW-0028">Amino-acid biosynthesis</keyword>
<evidence type="ECO:0000259" key="11">
    <source>
        <dbReference type="PROSITE" id="PS51278"/>
    </source>
</evidence>
<evidence type="ECO:0000256" key="9">
    <source>
        <dbReference type="PIRSR" id="PIRSR001589-2"/>
    </source>
</evidence>
<dbReference type="InterPro" id="IPR033738">
    <property type="entry name" value="AsnB_N"/>
</dbReference>
<name>A0A366EY79_9HYPH</name>
<evidence type="ECO:0000256" key="8">
    <source>
        <dbReference type="PIRSR" id="PIRSR001589-1"/>
    </source>
</evidence>
<dbReference type="SUPFAM" id="SSF56235">
    <property type="entry name" value="N-terminal nucleophile aminohydrolases (Ntn hydrolases)"/>
    <property type="match status" value="1"/>
</dbReference>
<evidence type="ECO:0000256" key="3">
    <source>
        <dbReference type="ARBA" id="ARBA00012737"/>
    </source>
</evidence>
<feature type="domain" description="Glutamine amidotransferase type-2" evidence="11">
    <location>
        <begin position="2"/>
        <end position="221"/>
    </location>
</feature>
<evidence type="ECO:0000256" key="2">
    <source>
        <dbReference type="ARBA" id="ARBA00005752"/>
    </source>
</evidence>
<keyword evidence="6 8" id="KW-0315">Glutamine amidotransferase</keyword>
<sequence>MCGIAGFLRPGDRRGLDGDVRSMMDALAHRGPDGEGAWTDSAAGVALGHRRLAIVELSERGAQPMHSACGRFVLTYNGEIYNHLDLRAELEASAPVPWRGTSDTETLLEGFAAWGVEATLARAVGMFAFGLWDRRDRRLTLARDRFGEKPLYYGWLGRGQATAFAFGSELKALRAHKSFANAVNRDVVALYLRFCYVPAPYSIYEDIFKLEPGTTLTLNAGAVSSRLSETRRYWSYAEAAARGVADPVRDEREGLSELKGLLTRAVRGQLMSDVPLGAFLSGGVDSSTVVALMQAMSSRPVRTFTVGFDDGAFNEAPYAAAVARRLGTEHQEIHVSPKETMAVIPKLPCLYDEPFGDSSQIPTSIICSAARKYVTVALSGDGGDELFGGYNRYVYGPMFWSLVSWAPAALRKAGGAGLFRLSPAQWNVVGRLPLLRRHVARLGDKAHKLAARLVSVEAPEDVYQSLVTEWRAGQDPALGAAVLPTRLDDRSGVEPVQAMAQRMMLLDGLTYLPDDILVKVDRAAMATSLETRVPFLDHRVAEFAWRLPMSMKINGGSTKWALRQILYQHVPKELLERPKSGFAIPVGAWIRGPLRDWAEALLDERRLGQEGYFDVAQTRRLWSEHCGGFRDWTPRLWSVLMFQAWLASLEPRSAALEEHAVG</sequence>
<dbReference type="GO" id="GO:0006529">
    <property type="term" value="P:asparagine biosynthetic process"/>
    <property type="evidence" value="ECO:0007669"/>
    <property type="project" value="UniProtKB-KW"/>
</dbReference>
<evidence type="ECO:0000256" key="6">
    <source>
        <dbReference type="ARBA" id="ARBA00022962"/>
    </source>
</evidence>
<protein>
    <recommendedName>
        <fullName evidence="3">asparagine synthase (glutamine-hydrolyzing)</fullName>
        <ecNumber evidence="3">6.3.5.4</ecNumber>
    </recommendedName>
</protein>
<dbReference type="CDD" id="cd00712">
    <property type="entry name" value="AsnB"/>
    <property type="match status" value="1"/>
</dbReference>
<comment type="caution">
    <text evidence="12">The sequence shown here is derived from an EMBL/GenBank/DDBJ whole genome shotgun (WGS) entry which is preliminary data.</text>
</comment>
<gene>
    <name evidence="12" type="ORF">DFR50_12866</name>
</gene>
<dbReference type="Pfam" id="PF00733">
    <property type="entry name" value="Asn_synthase"/>
    <property type="match status" value="1"/>
</dbReference>
<dbReference type="InterPro" id="IPR014729">
    <property type="entry name" value="Rossmann-like_a/b/a_fold"/>
</dbReference>
<dbReference type="InterPro" id="IPR017932">
    <property type="entry name" value="GATase_2_dom"/>
</dbReference>
<dbReference type="GO" id="GO:0005829">
    <property type="term" value="C:cytosol"/>
    <property type="evidence" value="ECO:0007669"/>
    <property type="project" value="TreeGrafter"/>
</dbReference>
<dbReference type="PANTHER" id="PTHR43284:SF1">
    <property type="entry name" value="ASPARAGINE SYNTHETASE"/>
    <property type="match status" value="1"/>
</dbReference>
<comment type="similarity">
    <text evidence="2">Belongs to the asparagine synthetase family.</text>
</comment>
<dbReference type="AlphaFoldDB" id="A0A366EY79"/>
<evidence type="ECO:0000256" key="1">
    <source>
        <dbReference type="ARBA" id="ARBA00005187"/>
    </source>
</evidence>
<accession>A0A366EY79</accession>
<dbReference type="OrthoDB" id="9763290at2"/>
<dbReference type="Proteomes" id="UP000253529">
    <property type="component" value="Unassembled WGS sequence"/>
</dbReference>
<evidence type="ECO:0000313" key="12">
    <source>
        <dbReference type="EMBL" id="RBP07341.1"/>
    </source>
</evidence>
<dbReference type="Gene3D" id="3.60.20.10">
    <property type="entry name" value="Glutamine Phosphoribosylpyrophosphate, subunit 1, domain 1"/>
    <property type="match status" value="1"/>
</dbReference>
<dbReference type="NCBIfam" id="TIGR01536">
    <property type="entry name" value="asn_synth_AEB"/>
    <property type="match status" value="1"/>
</dbReference>
<dbReference type="InterPro" id="IPR001962">
    <property type="entry name" value="Asn_synthase"/>
</dbReference>
<feature type="binding site" evidence="9">
    <location>
        <position position="306"/>
    </location>
    <ligand>
        <name>ATP</name>
        <dbReference type="ChEBI" id="CHEBI:30616"/>
    </ligand>
</feature>
<organism evidence="12 13">
    <name type="scientific">Roseiarcus fermentans</name>
    <dbReference type="NCBI Taxonomy" id="1473586"/>
    <lineage>
        <taxon>Bacteria</taxon>
        <taxon>Pseudomonadati</taxon>
        <taxon>Pseudomonadota</taxon>
        <taxon>Alphaproteobacteria</taxon>
        <taxon>Hyphomicrobiales</taxon>
        <taxon>Roseiarcaceae</taxon>
        <taxon>Roseiarcus</taxon>
    </lineage>
</organism>
<evidence type="ECO:0000256" key="7">
    <source>
        <dbReference type="ARBA" id="ARBA00048741"/>
    </source>
</evidence>
<dbReference type="InterPro" id="IPR029055">
    <property type="entry name" value="Ntn_hydrolases_N"/>
</dbReference>
<dbReference type="InterPro" id="IPR006426">
    <property type="entry name" value="Asn_synth_AEB"/>
</dbReference>
<dbReference type="GO" id="GO:0005524">
    <property type="term" value="F:ATP binding"/>
    <property type="evidence" value="ECO:0007669"/>
    <property type="project" value="UniProtKB-KW"/>
</dbReference>
<keyword evidence="8" id="KW-0061">Asparagine biosynthesis</keyword>
<dbReference type="PIRSF" id="PIRSF001589">
    <property type="entry name" value="Asn_synthetase_glu-h"/>
    <property type="match status" value="1"/>
</dbReference>
<feature type="active site" description="For GATase activity" evidence="8">
    <location>
        <position position="2"/>
    </location>
</feature>
<dbReference type="GO" id="GO:0004066">
    <property type="term" value="F:asparagine synthase (glutamine-hydrolyzing) activity"/>
    <property type="evidence" value="ECO:0007669"/>
    <property type="project" value="UniProtKB-EC"/>
</dbReference>
<dbReference type="EC" id="6.3.5.4" evidence="3"/>
<keyword evidence="13" id="KW-1185">Reference proteome</keyword>
<dbReference type="CDD" id="cd01991">
    <property type="entry name" value="Asn_synthase_B_C"/>
    <property type="match status" value="1"/>
</dbReference>
<feature type="binding site" evidence="9">
    <location>
        <position position="103"/>
    </location>
    <ligand>
        <name>L-glutamine</name>
        <dbReference type="ChEBI" id="CHEBI:58359"/>
    </ligand>
</feature>
<dbReference type="PROSITE" id="PS51278">
    <property type="entry name" value="GATASE_TYPE_2"/>
    <property type="match status" value="1"/>
</dbReference>
<feature type="binding site" evidence="9">
    <location>
        <begin position="379"/>
        <end position="380"/>
    </location>
    <ligand>
        <name>ATP</name>
        <dbReference type="ChEBI" id="CHEBI:30616"/>
    </ligand>
</feature>
<dbReference type="RefSeq" id="WP_113891424.1">
    <property type="nucleotide sequence ID" value="NZ_QNRK01000028.1"/>
</dbReference>
<comment type="catalytic activity">
    <reaction evidence="7">
        <text>L-aspartate + L-glutamine + ATP + H2O = L-asparagine + L-glutamate + AMP + diphosphate + H(+)</text>
        <dbReference type="Rhea" id="RHEA:12228"/>
        <dbReference type="ChEBI" id="CHEBI:15377"/>
        <dbReference type="ChEBI" id="CHEBI:15378"/>
        <dbReference type="ChEBI" id="CHEBI:29985"/>
        <dbReference type="ChEBI" id="CHEBI:29991"/>
        <dbReference type="ChEBI" id="CHEBI:30616"/>
        <dbReference type="ChEBI" id="CHEBI:33019"/>
        <dbReference type="ChEBI" id="CHEBI:58048"/>
        <dbReference type="ChEBI" id="CHEBI:58359"/>
        <dbReference type="ChEBI" id="CHEBI:456215"/>
        <dbReference type="EC" id="6.3.5.4"/>
    </reaction>
</comment>
<dbReference type="Pfam" id="PF13522">
    <property type="entry name" value="GATase_6"/>
    <property type="match status" value="1"/>
</dbReference>
<evidence type="ECO:0000256" key="10">
    <source>
        <dbReference type="PIRSR" id="PIRSR001589-3"/>
    </source>
</evidence>